<evidence type="ECO:0000313" key="2">
    <source>
        <dbReference type="EMBL" id="GFR80784.1"/>
    </source>
</evidence>
<keyword evidence="3" id="KW-1185">Reference proteome</keyword>
<protein>
    <submittedName>
        <fullName evidence="2">PiggyBac transposable element-derived protein 4</fullName>
    </submittedName>
</protein>
<sequence>MNGHRRHQILSPAFKTSQQMLAYKCPMTTFRQQILPLFTHEFWTLLVTETNRMADQLYQARPELGNRSIFHGWEPVNVPEMKKFIGIILLSGLVYKSAMRSFWTPDPLTSTPAFSALMKRDRFEQIMKFFNFNNNADEPPHTANERDRLYKIRPLLEQLSTSFRNAFTPEKEICIDESLMLYKGRVIFRQYMPLIRARFGIKIFCLTDKNGYLHSFSVYTGTQDPLYNVDSLVPEDAVNLSLTAKTTLALIGPFLDKGYHLYINNRYTSVPLTEYLHQSRTAITGTAHCDRVDPQGSKTLAGRQRTDFMPV</sequence>
<dbReference type="EMBL" id="BMAT01008239">
    <property type="protein sequence ID" value="GFR80784.1"/>
    <property type="molecule type" value="Genomic_DNA"/>
</dbReference>
<dbReference type="Pfam" id="PF13843">
    <property type="entry name" value="DDE_Tnp_1_7"/>
    <property type="match status" value="1"/>
</dbReference>
<organism evidence="2 3">
    <name type="scientific">Elysia marginata</name>
    <dbReference type="NCBI Taxonomy" id="1093978"/>
    <lineage>
        <taxon>Eukaryota</taxon>
        <taxon>Metazoa</taxon>
        <taxon>Spiralia</taxon>
        <taxon>Lophotrochozoa</taxon>
        <taxon>Mollusca</taxon>
        <taxon>Gastropoda</taxon>
        <taxon>Heterobranchia</taxon>
        <taxon>Euthyneura</taxon>
        <taxon>Panpulmonata</taxon>
        <taxon>Sacoglossa</taxon>
        <taxon>Placobranchoidea</taxon>
        <taxon>Plakobranchidae</taxon>
        <taxon>Elysia</taxon>
    </lineage>
</organism>
<name>A0AAV4G681_9GAST</name>
<evidence type="ECO:0000313" key="3">
    <source>
        <dbReference type="Proteomes" id="UP000762676"/>
    </source>
</evidence>
<reference evidence="2 3" key="1">
    <citation type="journal article" date="2021" name="Elife">
        <title>Chloroplast acquisition without the gene transfer in kleptoplastic sea slugs, Plakobranchus ocellatus.</title>
        <authorList>
            <person name="Maeda T."/>
            <person name="Takahashi S."/>
            <person name="Yoshida T."/>
            <person name="Shimamura S."/>
            <person name="Takaki Y."/>
            <person name="Nagai Y."/>
            <person name="Toyoda A."/>
            <person name="Suzuki Y."/>
            <person name="Arimoto A."/>
            <person name="Ishii H."/>
            <person name="Satoh N."/>
            <person name="Nishiyama T."/>
            <person name="Hasebe M."/>
            <person name="Maruyama T."/>
            <person name="Minagawa J."/>
            <person name="Obokata J."/>
            <person name="Shigenobu S."/>
        </authorList>
    </citation>
    <scope>NUCLEOTIDE SEQUENCE [LARGE SCALE GENOMIC DNA]</scope>
</reference>
<dbReference type="InterPro" id="IPR029526">
    <property type="entry name" value="PGBD"/>
</dbReference>
<dbReference type="AlphaFoldDB" id="A0AAV4G681"/>
<gene>
    <name evidence="2" type="ORF">ElyMa_004053400</name>
</gene>
<evidence type="ECO:0000259" key="1">
    <source>
        <dbReference type="Pfam" id="PF13843"/>
    </source>
</evidence>
<feature type="domain" description="PiggyBac transposable element-derived protein" evidence="1">
    <location>
        <begin position="37"/>
        <end position="291"/>
    </location>
</feature>
<accession>A0AAV4G681</accession>
<dbReference type="PANTHER" id="PTHR46599">
    <property type="entry name" value="PIGGYBAC TRANSPOSABLE ELEMENT-DERIVED PROTEIN 4"/>
    <property type="match status" value="1"/>
</dbReference>
<proteinExistence type="predicted"/>
<dbReference type="PANTHER" id="PTHR46599:SF3">
    <property type="entry name" value="PIGGYBAC TRANSPOSABLE ELEMENT-DERIVED PROTEIN 4"/>
    <property type="match status" value="1"/>
</dbReference>
<dbReference type="Proteomes" id="UP000762676">
    <property type="component" value="Unassembled WGS sequence"/>
</dbReference>
<comment type="caution">
    <text evidence="2">The sequence shown here is derived from an EMBL/GenBank/DDBJ whole genome shotgun (WGS) entry which is preliminary data.</text>
</comment>